<evidence type="ECO:0000313" key="3">
    <source>
        <dbReference type="Proteomes" id="UP001056384"/>
    </source>
</evidence>
<dbReference type="PANTHER" id="PTHR32027:SF0">
    <property type="entry name" value="CYTOSINE DEAMINASE"/>
    <property type="match status" value="1"/>
</dbReference>
<keyword evidence="3" id="KW-1185">Reference proteome</keyword>
<accession>A0A9Q9APM7</accession>
<organism evidence="2 3">
    <name type="scientific">Septoria linicola</name>
    <dbReference type="NCBI Taxonomy" id="215465"/>
    <lineage>
        <taxon>Eukaryota</taxon>
        <taxon>Fungi</taxon>
        <taxon>Dikarya</taxon>
        <taxon>Ascomycota</taxon>
        <taxon>Pezizomycotina</taxon>
        <taxon>Dothideomycetes</taxon>
        <taxon>Dothideomycetidae</taxon>
        <taxon>Mycosphaerellales</taxon>
        <taxon>Mycosphaerellaceae</taxon>
        <taxon>Septoria</taxon>
    </lineage>
</organism>
<gene>
    <name evidence="2" type="ORF">Slin15195_G064680</name>
</gene>
<feature type="compositionally biased region" description="Basic and acidic residues" evidence="1">
    <location>
        <begin position="1"/>
        <end position="11"/>
    </location>
</feature>
<feature type="region of interest" description="Disordered" evidence="1">
    <location>
        <begin position="1"/>
        <end position="31"/>
    </location>
</feature>
<dbReference type="InterPro" id="IPR032466">
    <property type="entry name" value="Metal_Hydrolase"/>
</dbReference>
<dbReference type="GO" id="GO:0016814">
    <property type="term" value="F:hydrolase activity, acting on carbon-nitrogen (but not peptide) bonds, in cyclic amidines"/>
    <property type="evidence" value="ECO:0007669"/>
    <property type="project" value="TreeGrafter"/>
</dbReference>
<reference evidence="2" key="1">
    <citation type="submission" date="2022-06" db="EMBL/GenBank/DDBJ databases">
        <title>Complete genome sequences of two strains of the flax pathogen Septoria linicola.</title>
        <authorList>
            <person name="Lapalu N."/>
            <person name="Simon A."/>
            <person name="Demenou B."/>
            <person name="Paumier D."/>
            <person name="Guillot M.-P."/>
            <person name="Gout L."/>
            <person name="Valade R."/>
        </authorList>
    </citation>
    <scope>NUCLEOTIDE SEQUENCE</scope>
    <source>
        <strain evidence="2">SE15195</strain>
    </source>
</reference>
<dbReference type="Gene3D" id="3.20.20.140">
    <property type="entry name" value="Metal-dependent hydrolases"/>
    <property type="match status" value="1"/>
</dbReference>
<dbReference type="InterPro" id="IPR052349">
    <property type="entry name" value="Metallo-hydrolase_Enzymes"/>
</dbReference>
<protein>
    <submittedName>
        <fullName evidence="2">Metal-dependent hydrolase</fullName>
    </submittedName>
</protein>
<dbReference type="OrthoDB" id="10266980at2759"/>
<dbReference type="AlphaFoldDB" id="A0A9Q9APM7"/>
<sequence length="471" mass="51835">MAARSQDHRTSADAQDEPQHGGHGATNSGAEQSFQTISNVSLPNKEAGSRWDVQISQGFIHSVSPNDGARAGESINRGGALLAPSLCHPHIHIDKAYLLSHPKYAHLQVKEGDFAEAMDLTGQAKAMFEIDDLLERGLRLVDESITAGVTHMRTFVEVDAGVQSKCLEAGLELQTRAAETKACRIQICAFAQLPLFSPSSGDEDGSVIRTLMRNAAARAGVDVIGSTPYVEEDREKMKRNVDWMIDLSIEHNLHLDFHLDYNLDSQTEPLVWYVVQTLQEKRWKERNSNATIVFGHCSRLTLLSSEDWSKLAHQINDAELPISFVGLPTSDMFMMRTGQQPEVRGTVNVPKLIQEHDLNACIGVNNIGNAFTPQGSCDPLSLACQGVGIYQAGTKRDAEILYECISTRARAAIGFREQTNGLAVESGDQANLVVFERADQDWHTRKSVSEAVYLYDHCQGRTSFLGGEYAP</sequence>
<dbReference type="SUPFAM" id="SSF51556">
    <property type="entry name" value="Metallo-dependent hydrolases"/>
    <property type="match status" value="1"/>
</dbReference>
<dbReference type="EMBL" id="CP099422">
    <property type="protein sequence ID" value="USW53149.1"/>
    <property type="molecule type" value="Genomic_DNA"/>
</dbReference>
<dbReference type="PANTHER" id="PTHR32027">
    <property type="entry name" value="CYTOSINE DEAMINASE"/>
    <property type="match status" value="1"/>
</dbReference>
<evidence type="ECO:0000313" key="2">
    <source>
        <dbReference type="EMBL" id="USW53149.1"/>
    </source>
</evidence>
<name>A0A9Q9APM7_9PEZI</name>
<keyword evidence="2" id="KW-0378">Hydrolase</keyword>
<evidence type="ECO:0000256" key="1">
    <source>
        <dbReference type="SAM" id="MobiDB-lite"/>
    </source>
</evidence>
<dbReference type="Proteomes" id="UP001056384">
    <property type="component" value="Chromosome 5"/>
</dbReference>
<proteinExistence type="predicted"/>